<sequence length="257" mass="29623">MVGNVTIRPAQRADIPTLAHIANAANAKSILHRRIAPYQVQYPIDYYQWRLKIIRERFAQPDLRTIVAEDPSTGEILGSGAWLVEGSDTALYKRWVGESTWANWLESRLVWVERKWCRYITDRSIDYEFLNNFMAAIVRSGRSARPACLHCHLIVVNPAIQSRGVGRMIINWAMELAVREDLPIYLEANLEATGFYEKLGFSKLSKDVIVHATGQGTFHIPAYVWEGEDRKGRWLERDASFDGTEERWNWKDDVLSK</sequence>
<keyword evidence="3" id="KW-1185">Reference proteome</keyword>
<dbReference type="RefSeq" id="XP_033595722.1">
    <property type="nucleotide sequence ID" value="XM_033744848.1"/>
</dbReference>
<dbReference type="InterPro" id="IPR016181">
    <property type="entry name" value="Acyl_CoA_acyltransferase"/>
</dbReference>
<dbReference type="PANTHER" id="PTHR42791:SF2">
    <property type="entry name" value="N-ACETYLTRANSFERASE DOMAIN-CONTAINING PROTEIN"/>
    <property type="match status" value="1"/>
</dbReference>
<gene>
    <name evidence="2" type="ORF">EJ05DRAFT_480301</name>
</gene>
<evidence type="ECO:0000259" key="1">
    <source>
        <dbReference type="PROSITE" id="PS51186"/>
    </source>
</evidence>
<dbReference type="SUPFAM" id="SSF55729">
    <property type="entry name" value="Acyl-CoA N-acyltransferases (Nat)"/>
    <property type="match status" value="1"/>
</dbReference>
<organism evidence="2 3">
    <name type="scientific">Pseudovirgaria hyperparasitica</name>
    <dbReference type="NCBI Taxonomy" id="470096"/>
    <lineage>
        <taxon>Eukaryota</taxon>
        <taxon>Fungi</taxon>
        <taxon>Dikarya</taxon>
        <taxon>Ascomycota</taxon>
        <taxon>Pezizomycotina</taxon>
        <taxon>Dothideomycetes</taxon>
        <taxon>Dothideomycetes incertae sedis</taxon>
        <taxon>Acrospermales</taxon>
        <taxon>Acrospermaceae</taxon>
        <taxon>Pseudovirgaria</taxon>
    </lineage>
</organism>
<dbReference type="EMBL" id="ML996584">
    <property type="protein sequence ID" value="KAF2753271.1"/>
    <property type="molecule type" value="Genomic_DNA"/>
</dbReference>
<dbReference type="AlphaFoldDB" id="A0A6A6VVJ7"/>
<dbReference type="Proteomes" id="UP000799437">
    <property type="component" value="Unassembled WGS sequence"/>
</dbReference>
<dbReference type="GO" id="GO:0016747">
    <property type="term" value="F:acyltransferase activity, transferring groups other than amino-acyl groups"/>
    <property type="evidence" value="ECO:0007669"/>
    <property type="project" value="InterPro"/>
</dbReference>
<dbReference type="PROSITE" id="PS51186">
    <property type="entry name" value="GNAT"/>
    <property type="match status" value="1"/>
</dbReference>
<protein>
    <submittedName>
        <fullName evidence="2">Acyl-CoA N-acyltransferase</fullName>
    </submittedName>
</protein>
<feature type="domain" description="N-acetyltransferase" evidence="1">
    <location>
        <begin position="79"/>
        <end position="230"/>
    </location>
</feature>
<evidence type="ECO:0000313" key="3">
    <source>
        <dbReference type="Proteomes" id="UP000799437"/>
    </source>
</evidence>
<accession>A0A6A6VVJ7</accession>
<name>A0A6A6VVJ7_9PEZI</name>
<proteinExistence type="predicted"/>
<dbReference type="Gene3D" id="3.40.630.30">
    <property type="match status" value="1"/>
</dbReference>
<reference evidence="2" key="1">
    <citation type="journal article" date="2020" name="Stud. Mycol.">
        <title>101 Dothideomycetes genomes: a test case for predicting lifestyles and emergence of pathogens.</title>
        <authorList>
            <person name="Haridas S."/>
            <person name="Albert R."/>
            <person name="Binder M."/>
            <person name="Bloem J."/>
            <person name="Labutti K."/>
            <person name="Salamov A."/>
            <person name="Andreopoulos B."/>
            <person name="Baker S."/>
            <person name="Barry K."/>
            <person name="Bills G."/>
            <person name="Bluhm B."/>
            <person name="Cannon C."/>
            <person name="Castanera R."/>
            <person name="Culley D."/>
            <person name="Daum C."/>
            <person name="Ezra D."/>
            <person name="Gonzalez J."/>
            <person name="Henrissat B."/>
            <person name="Kuo A."/>
            <person name="Liang C."/>
            <person name="Lipzen A."/>
            <person name="Lutzoni F."/>
            <person name="Magnuson J."/>
            <person name="Mondo S."/>
            <person name="Nolan M."/>
            <person name="Ohm R."/>
            <person name="Pangilinan J."/>
            <person name="Park H.-J."/>
            <person name="Ramirez L."/>
            <person name="Alfaro M."/>
            <person name="Sun H."/>
            <person name="Tritt A."/>
            <person name="Yoshinaga Y."/>
            <person name="Zwiers L.-H."/>
            <person name="Turgeon B."/>
            <person name="Goodwin S."/>
            <person name="Spatafora J."/>
            <person name="Crous P."/>
            <person name="Grigoriev I."/>
        </authorList>
    </citation>
    <scope>NUCLEOTIDE SEQUENCE</scope>
    <source>
        <strain evidence="2">CBS 121739</strain>
    </source>
</reference>
<dbReference type="Pfam" id="PF00583">
    <property type="entry name" value="Acetyltransf_1"/>
    <property type="match status" value="1"/>
</dbReference>
<dbReference type="InterPro" id="IPR052523">
    <property type="entry name" value="Trichothecene_AcTrans"/>
</dbReference>
<dbReference type="GeneID" id="54485902"/>
<keyword evidence="2" id="KW-0012">Acyltransferase</keyword>
<dbReference type="PANTHER" id="PTHR42791">
    <property type="entry name" value="GNAT FAMILY ACETYLTRANSFERASE"/>
    <property type="match status" value="1"/>
</dbReference>
<evidence type="ECO:0000313" key="2">
    <source>
        <dbReference type="EMBL" id="KAF2753271.1"/>
    </source>
</evidence>
<keyword evidence="2" id="KW-0808">Transferase</keyword>
<dbReference type="InterPro" id="IPR000182">
    <property type="entry name" value="GNAT_dom"/>
</dbReference>
<dbReference type="OrthoDB" id="2115692at2759"/>